<sequence length="304" mass="33963">MNSFKRVLVGLDFSPMDQVLMQFIHEHAHDLGVEKVYYFHCSKSLELPEAIKKSYPELLAPLDEVIKKNIEELVKEHHNEAIEHETVVIEGTPLTELLKYLKIKETDLLIMGKKNLADGSGSLAKSIARKAPNSVLLVPENQYRTIDTILCPIDFSQHAQLTLQTAHALKSSTHASVEVFYIYEVPFGYSKLGKTREEFSAILAANAEKDFQILCKQIGHKTSDFTFVCREKDDTMSLAQMIQQEADSSHADLVMIGSKGRTNASAVLLGSLAEALSQAETKVPLLIFKKKGENLGFLEALFEL</sequence>
<dbReference type="Gene3D" id="3.40.50.620">
    <property type="entry name" value="HUPs"/>
    <property type="match status" value="2"/>
</dbReference>
<gene>
    <name evidence="3" type="ORF">QWY31_01790</name>
</gene>
<feature type="domain" description="UspA" evidence="2">
    <location>
        <begin position="147"/>
        <end position="288"/>
    </location>
</feature>
<name>A0ABT8F1D1_9BACT</name>
<dbReference type="PANTHER" id="PTHR46268:SF6">
    <property type="entry name" value="UNIVERSAL STRESS PROTEIN UP12"/>
    <property type="match status" value="1"/>
</dbReference>
<feature type="domain" description="UspA" evidence="2">
    <location>
        <begin position="4"/>
        <end position="139"/>
    </location>
</feature>
<dbReference type="InterPro" id="IPR014729">
    <property type="entry name" value="Rossmann-like_a/b/a_fold"/>
</dbReference>
<dbReference type="InterPro" id="IPR006016">
    <property type="entry name" value="UspA"/>
</dbReference>
<evidence type="ECO:0000256" key="1">
    <source>
        <dbReference type="ARBA" id="ARBA00008791"/>
    </source>
</evidence>
<dbReference type="RefSeq" id="WP_320002736.1">
    <property type="nucleotide sequence ID" value="NZ_JAUHJS010000001.1"/>
</dbReference>
<dbReference type="InterPro" id="IPR006015">
    <property type="entry name" value="Universal_stress_UspA"/>
</dbReference>
<keyword evidence="4" id="KW-1185">Reference proteome</keyword>
<comment type="similarity">
    <text evidence="1">Belongs to the universal stress protein A family.</text>
</comment>
<dbReference type="EMBL" id="JAUHJS010000001">
    <property type="protein sequence ID" value="MDN4164210.1"/>
    <property type="molecule type" value="Genomic_DNA"/>
</dbReference>
<proteinExistence type="inferred from homology"/>
<protein>
    <submittedName>
        <fullName evidence="3">Universal stress protein</fullName>
    </submittedName>
</protein>
<comment type="caution">
    <text evidence="3">The sequence shown here is derived from an EMBL/GenBank/DDBJ whole genome shotgun (WGS) entry which is preliminary data.</text>
</comment>
<evidence type="ECO:0000313" key="3">
    <source>
        <dbReference type="EMBL" id="MDN4164210.1"/>
    </source>
</evidence>
<dbReference type="PANTHER" id="PTHR46268">
    <property type="entry name" value="STRESS RESPONSE PROTEIN NHAX"/>
    <property type="match status" value="1"/>
</dbReference>
<reference evidence="3" key="1">
    <citation type="submission" date="2023-06" db="EMBL/GenBank/DDBJ databases">
        <title>Cytophagales bacterium Strain LB-30, isolated from soil.</title>
        <authorList>
            <person name="Liu B."/>
        </authorList>
    </citation>
    <scope>NUCLEOTIDE SEQUENCE</scope>
    <source>
        <strain evidence="3">LB-30</strain>
    </source>
</reference>
<evidence type="ECO:0000259" key="2">
    <source>
        <dbReference type="Pfam" id="PF00582"/>
    </source>
</evidence>
<evidence type="ECO:0000313" key="4">
    <source>
        <dbReference type="Proteomes" id="UP001168552"/>
    </source>
</evidence>
<dbReference type="Proteomes" id="UP001168552">
    <property type="component" value="Unassembled WGS sequence"/>
</dbReference>
<dbReference type="Pfam" id="PF00582">
    <property type="entry name" value="Usp"/>
    <property type="match status" value="2"/>
</dbReference>
<dbReference type="CDD" id="cd00293">
    <property type="entry name" value="USP-like"/>
    <property type="match status" value="2"/>
</dbReference>
<accession>A0ABT8F1D1</accession>
<organism evidence="3 4">
    <name type="scientific">Shiella aurantiaca</name>
    <dbReference type="NCBI Taxonomy" id="3058365"/>
    <lineage>
        <taxon>Bacteria</taxon>
        <taxon>Pseudomonadati</taxon>
        <taxon>Bacteroidota</taxon>
        <taxon>Cytophagia</taxon>
        <taxon>Cytophagales</taxon>
        <taxon>Shiellaceae</taxon>
        <taxon>Shiella</taxon>
    </lineage>
</organism>
<dbReference type="PRINTS" id="PR01438">
    <property type="entry name" value="UNVRSLSTRESS"/>
</dbReference>
<dbReference type="SUPFAM" id="SSF52402">
    <property type="entry name" value="Adenine nucleotide alpha hydrolases-like"/>
    <property type="match status" value="2"/>
</dbReference>